<feature type="region of interest" description="Disordered" evidence="1">
    <location>
        <begin position="599"/>
        <end position="690"/>
    </location>
</feature>
<proteinExistence type="predicted"/>
<comment type="caution">
    <text evidence="2">The sequence shown here is derived from an EMBL/GenBank/DDBJ whole genome shotgun (WGS) entry which is preliminary data.</text>
</comment>
<feature type="region of interest" description="Disordered" evidence="1">
    <location>
        <begin position="1"/>
        <end position="72"/>
    </location>
</feature>
<feature type="compositionally biased region" description="Basic residues" evidence="1">
    <location>
        <begin position="121"/>
        <end position="135"/>
    </location>
</feature>
<protein>
    <recommendedName>
        <fullName evidence="4">CCHC-type domain-containing protein</fullName>
    </recommendedName>
</protein>
<feature type="region of interest" description="Disordered" evidence="1">
    <location>
        <begin position="84"/>
        <end position="155"/>
    </location>
</feature>
<evidence type="ECO:0000313" key="2">
    <source>
        <dbReference type="EMBL" id="CAI5706020.1"/>
    </source>
</evidence>
<evidence type="ECO:0008006" key="4">
    <source>
        <dbReference type="Google" id="ProtNLM"/>
    </source>
</evidence>
<dbReference type="Proteomes" id="UP001159659">
    <property type="component" value="Unassembled WGS sequence"/>
</dbReference>
<reference evidence="2" key="1">
    <citation type="submission" date="2022-12" db="EMBL/GenBank/DDBJ databases">
        <authorList>
            <person name="Webb A."/>
        </authorList>
    </citation>
    <scope>NUCLEOTIDE SEQUENCE</scope>
    <source>
        <strain evidence="2">Pf2</strain>
    </source>
</reference>
<organism evidence="2 3">
    <name type="scientific">Peronospora farinosa</name>
    <dbReference type="NCBI Taxonomy" id="134698"/>
    <lineage>
        <taxon>Eukaryota</taxon>
        <taxon>Sar</taxon>
        <taxon>Stramenopiles</taxon>
        <taxon>Oomycota</taxon>
        <taxon>Peronosporomycetes</taxon>
        <taxon>Peronosporales</taxon>
        <taxon>Peronosporaceae</taxon>
        <taxon>Peronospora</taxon>
    </lineage>
</organism>
<feature type="compositionally biased region" description="Polar residues" evidence="1">
    <location>
        <begin position="278"/>
        <end position="294"/>
    </location>
</feature>
<feature type="region of interest" description="Disordered" evidence="1">
    <location>
        <begin position="261"/>
        <end position="294"/>
    </location>
</feature>
<feature type="compositionally biased region" description="Basic and acidic residues" evidence="1">
    <location>
        <begin position="664"/>
        <end position="684"/>
    </location>
</feature>
<evidence type="ECO:0000313" key="3">
    <source>
        <dbReference type="Proteomes" id="UP001159659"/>
    </source>
</evidence>
<dbReference type="EMBL" id="CANTFK010000072">
    <property type="protein sequence ID" value="CAI5706020.1"/>
    <property type="molecule type" value="Genomic_DNA"/>
</dbReference>
<name>A0AAV0SQQ5_9STRA</name>
<feature type="compositionally biased region" description="Basic and acidic residues" evidence="1">
    <location>
        <begin position="11"/>
        <end position="25"/>
    </location>
</feature>
<accession>A0AAV0SQQ5</accession>
<feature type="compositionally biased region" description="Low complexity" evidence="1">
    <location>
        <begin position="265"/>
        <end position="277"/>
    </location>
</feature>
<evidence type="ECO:0000256" key="1">
    <source>
        <dbReference type="SAM" id="MobiDB-lite"/>
    </source>
</evidence>
<dbReference type="AlphaFoldDB" id="A0AAV0SQQ5"/>
<sequence>MVRVPGSSEDAGFHRESHEEEKTSVKIDQGTTKTLETGSPVIKREEGSEDLQSPGRSSAIEVKVEYEEKPQSPLPYVFVEEDNMGHNKYYGPGVPSLTAKAKKQGTPKKVSQPTTQEPKVPKNKQKKQKHTKLKAPRGGDTKDESGESQGVASKDWTEENLEEAYHRNKLKKFLRKDPVMKALKVKLLDQVHGPITALPTTTTDLEVLKAVMNMLHEAGMDAGNFTAETLFDFGFETLKKTLVTLHGHLKTLVGEFLPKEVPRQDGGVVDPGVGSPSASLGESSPRSQYESATSSMMSALMDTVDRMQLGPAGAALLEARIRETGHMDTATPWVQRQAQEETEARCKVEPSALQSYFDKAMTKFLEEQGSTKDAVDRGYTTKGQGPVHPRSSQRIERLRPLGDIPDVDMESVGSTHDEYDPDDLTFPMISARATVAAATAGGPPTVVPHIRVSASSDLKEFSGRDHDEDRARSWSTKVKTAFLRDQAPDSEKCLIFGSLLTGPAHNWYRQLGRTVRVDWKLLLREFQAQLCGLGVAKLDIKGGPPSVKREHVDHYVETLDDRELADQLTLLRLFYADDLEEVLLARQRAKTRQKRILFGSSKFRQKAPTTPDHTKSQLRRPVQVIRATSESENDQGSSSSGSEGEGDLRRIYAAASKPYTGRARNADDPRDHQDPDPDRGRRMAEGPGQKVVPWSPVTKCTHCGSRKHVDLECWKRLVCECCGKKGHPADHCLSVCRGCGKVHDVGKCPMEEFYNLIRQ</sequence>
<gene>
    <name evidence="2" type="ORF">PFR002_LOCUS862</name>
</gene>
<feature type="region of interest" description="Disordered" evidence="1">
    <location>
        <begin position="368"/>
        <end position="393"/>
    </location>
</feature>